<keyword evidence="3" id="KW-1185">Reference proteome</keyword>
<dbReference type="Pfam" id="PF12697">
    <property type="entry name" value="Abhydrolase_6"/>
    <property type="match status" value="1"/>
</dbReference>
<dbReference type="Gene3D" id="3.40.50.1820">
    <property type="entry name" value="alpha/beta hydrolase"/>
    <property type="match status" value="1"/>
</dbReference>
<dbReference type="SUPFAM" id="SSF53474">
    <property type="entry name" value="alpha/beta-Hydrolases"/>
    <property type="match status" value="1"/>
</dbReference>
<dbReference type="EMBL" id="BABT02000234">
    <property type="protein sequence ID" value="GAA99775.1"/>
    <property type="molecule type" value="Genomic_DNA"/>
</dbReference>
<dbReference type="AlphaFoldDB" id="G7EAB5"/>
<proteinExistence type="predicted"/>
<accession>G7EAB5</accession>
<dbReference type="InterPro" id="IPR000073">
    <property type="entry name" value="AB_hydrolase_1"/>
</dbReference>
<dbReference type="STRING" id="764103.G7EAB5"/>
<dbReference type="HOGENOM" id="CLU_032490_1_0_1"/>
<evidence type="ECO:0000259" key="1">
    <source>
        <dbReference type="Pfam" id="PF12697"/>
    </source>
</evidence>
<gene>
    <name evidence="2" type="primary">Mo06478</name>
    <name evidence="2" type="ORF">E5Q_06478</name>
</gene>
<reference evidence="2 3" key="2">
    <citation type="journal article" date="2012" name="Open Biol.">
        <title>Characteristics of nucleosomes and linker DNA regions on the genome of the basidiomycete Mixia osmundae revealed by mono- and dinucleosome mapping.</title>
        <authorList>
            <person name="Nishida H."/>
            <person name="Kondo S."/>
            <person name="Matsumoto T."/>
            <person name="Suzuki Y."/>
            <person name="Yoshikawa H."/>
            <person name="Taylor T.D."/>
            <person name="Sugiyama J."/>
        </authorList>
    </citation>
    <scope>NUCLEOTIDE SEQUENCE [LARGE SCALE GENOMIC DNA]</scope>
    <source>
        <strain evidence="3">CBS 9802 / IAM 14324 / JCM 22182 / KY 12970</strain>
    </source>
</reference>
<dbReference type="OrthoDB" id="94039at2759"/>
<dbReference type="Proteomes" id="UP000009131">
    <property type="component" value="Unassembled WGS sequence"/>
</dbReference>
<comment type="caution">
    <text evidence="2">The sequence shown here is derived from an EMBL/GenBank/DDBJ whole genome shotgun (WGS) entry which is preliminary data.</text>
</comment>
<name>G7EAB5_MIXOS</name>
<evidence type="ECO:0000313" key="2">
    <source>
        <dbReference type="EMBL" id="GAA99775.1"/>
    </source>
</evidence>
<feature type="domain" description="AB hydrolase-1" evidence="1">
    <location>
        <begin position="127"/>
        <end position="451"/>
    </location>
</feature>
<dbReference type="InterPro" id="IPR029058">
    <property type="entry name" value="AB_hydrolase_fold"/>
</dbReference>
<organism evidence="2 3">
    <name type="scientific">Mixia osmundae (strain CBS 9802 / IAM 14324 / JCM 22182 / KY 12970)</name>
    <dbReference type="NCBI Taxonomy" id="764103"/>
    <lineage>
        <taxon>Eukaryota</taxon>
        <taxon>Fungi</taxon>
        <taxon>Dikarya</taxon>
        <taxon>Basidiomycota</taxon>
        <taxon>Pucciniomycotina</taxon>
        <taxon>Mixiomycetes</taxon>
        <taxon>Mixiales</taxon>
        <taxon>Mixiaceae</taxon>
        <taxon>Mixia</taxon>
    </lineage>
</organism>
<sequence length="468" mass="51459">MQVDQLRPMVPLLDCPRVATLPSHVDLLDRADVFPHISEQWNSDCFVFPAAWPRTRILPYPEPKRTATPSFEEISKVQTDAVYCTPENRQLWENSEPLLVVVNRYRRAKPAHSQPRTPRTTMVTMHANGLHKETFEPTLAHLIKTLGTDAQEIEEIWSLDLAHQGVSGLVNASKSNLEVHSWPDQGRDLLNFLLLYLPPATRNVIAGEDPSLSHGASALSSGSPAPRMLARQHLEDSALLRLDGSGAQLSGQQIRGRKILGLGHSVGGSGALIAATTLPSVFSSIVLIDPVVGPPSMFSPEALPANRKAWVARVSQTLARRDHWPSKDEAAKALIKNKMFFGRWAPETLDLYVRFGLTGGDRGTRLTSTKVSEAGIFCLPDPPLDTMEIFTRMPLVPADLPYHYIFADRHMGVVPESAMKDILSQISRHATSTRIKGASHLVVQEKPEALAVEIARLILGDGAATSRL</sequence>
<protein>
    <recommendedName>
        <fullName evidence="1">AB hydrolase-1 domain-containing protein</fullName>
    </recommendedName>
</protein>
<dbReference type="InParanoid" id="G7EAB5"/>
<reference evidence="2 3" key="1">
    <citation type="journal article" date="2011" name="J. Gen. Appl. Microbiol.">
        <title>Draft genome sequencing of the enigmatic basidiomycete Mixia osmundae.</title>
        <authorList>
            <person name="Nishida H."/>
            <person name="Nagatsuka Y."/>
            <person name="Sugiyama J."/>
        </authorList>
    </citation>
    <scope>NUCLEOTIDE SEQUENCE [LARGE SCALE GENOMIC DNA]</scope>
    <source>
        <strain evidence="3">CBS 9802 / IAM 14324 / JCM 22182 / KY 12970</strain>
    </source>
</reference>
<evidence type="ECO:0000313" key="3">
    <source>
        <dbReference type="Proteomes" id="UP000009131"/>
    </source>
</evidence>
<dbReference type="eggNOG" id="ENOG502S3SW">
    <property type="taxonomic scope" value="Eukaryota"/>
</dbReference>